<dbReference type="FunFam" id="1.10.1170.10:FF:000002">
    <property type="entry name" value="Baculoviral IAP repeat containing 7"/>
    <property type="match status" value="1"/>
</dbReference>
<keyword evidence="11 15" id="KW-0863">Zinc-finger</keyword>
<dbReference type="CDD" id="cd16713">
    <property type="entry name" value="RING-HC_BIRC2_3_7"/>
    <property type="match status" value="1"/>
</dbReference>
<dbReference type="Pfam" id="PF13920">
    <property type="entry name" value="zf-C3HC4_3"/>
    <property type="match status" value="1"/>
</dbReference>
<comment type="similarity">
    <text evidence="4">Belongs to the IAP family.</text>
</comment>
<feature type="compositionally biased region" description="Polar residues" evidence="16">
    <location>
        <begin position="88"/>
        <end position="118"/>
    </location>
</feature>
<dbReference type="FunFam" id="1.10.8.10:FF:000084">
    <property type="entry name" value="E3 ubiquitin-protein ligase XIAP"/>
    <property type="match status" value="1"/>
</dbReference>
<comment type="catalytic activity">
    <reaction evidence="1">
        <text>S-ubiquitinyl-[E2 ubiquitin-conjugating enzyme]-L-cysteine + [acceptor protein]-L-lysine = [E2 ubiquitin-conjugating enzyme]-L-cysteine + N(6)-ubiquitinyl-[acceptor protein]-L-lysine.</text>
        <dbReference type="EC" id="2.3.2.27"/>
    </reaction>
</comment>
<protein>
    <recommendedName>
        <fullName evidence="5">RING-type E3 ubiquitin transferase</fullName>
        <ecNumber evidence="5">2.3.2.27</ecNumber>
    </recommendedName>
</protein>
<dbReference type="InterPro" id="IPR048875">
    <property type="entry name" value="BIRC2-3-like_UBA"/>
</dbReference>
<dbReference type="PROSITE" id="PS50143">
    <property type="entry name" value="BIR_REPEAT_2"/>
    <property type="match status" value="3"/>
</dbReference>
<dbReference type="EMBL" id="JAINUG010000046">
    <property type="protein sequence ID" value="KAJ8405902.1"/>
    <property type="molecule type" value="Genomic_DNA"/>
</dbReference>
<dbReference type="SMART" id="SM00114">
    <property type="entry name" value="CARD"/>
    <property type="match status" value="1"/>
</dbReference>
<dbReference type="InterPro" id="IPR050784">
    <property type="entry name" value="IAP"/>
</dbReference>
<dbReference type="PROSITE" id="PS50089">
    <property type="entry name" value="ZF_RING_2"/>
    <property type="match status" value="1"/>
</dbReference>
<dbReference type="GO" id="GO:0060546">
    <property type="term" value="P:negative regulation of necroptotic process"/>
    <property type="evidence" value="ECO:0007669"/>
    <property type="project" value="TreeGrafter"/>
</dbReference>
<reference evidence="19" key="1">
    <citation type="journal article" date="2023" name="Science">
        <title>Genome structures resolve the early diversification of teleost fishes.</title>
        <authorList>
            <person name="Parey E."/>
            <person name="Louis A."/>
            <person name="Montfort J."/>
            <person name="Bouchez O."/>
            <person name="Roques C."/>
            <person name="Iampietro C."/>
            <person name="Lluch J."/>
            <person name="Castinel A."/>
            <person name="Donnadieu C."/>
            <person name="Desvignes T."/>
            <person name="Floi Bucao C."/>
            <person name="Jouanno E."/>
            <person name="Wen M."/>
            <person name="Mejri S."/>
            <person name="Dirks R."/>
            <person name="Jansen H."/>
            <person name="Henkel C."/>
            <person name="Chen W.J."/>
            <person name="Zahm M."/>
            <person name="Cabau C."/>
            <person name="Klopp C."/>
            <person name="Thompson A.W."/>
            <person name="Robinson-Rechavi M."/>
            <person name="Braasch I."/>
            <person name="Lecointre G."/>
            <person name="Bobe J."/>
            <person name="Postlethwait J.H."/>
            <person name="Berthelot C."/>
            <person name="Roest Crollius H."/>
            <person name="Guiguen Y."/>
        </authorList>
    </citation>
    <scope>NUCLEOTIDE SEQUENCE</scope>
    <source>
        <strain evidence="19">NC1722</strain>
    </source>
</reference>
<dbReference type="GO" id="GO:0031398">
    <property type="term" value="P:positive regulation of protein ubiquitination"/>
    <property type="evidence" value="ECO:0007669"/>
    <property type="project" value="TreeGrafter"/>
</dbReference>
<evidence type="ECO:0000313" key="20">
    <source>
        <dbReference type="Proteomes" id="UP001221898"/>
    </source>
</evidence>
<dbReference type="Pfam" id="PF00653">
    <property type="entry name" value="BIR"/>
    <property type="match status" value="2"/>
</dbReference>
<evidence type="ECO:0000256" key="9">
    <source>
        <dbReference type="ARBA" id="ARBA00022723"/>
    </source>
</evidence>
<evidence type="ECO:0000256" key="6">
    <source>
        <dbReference type="ARBA" id="ARBA00022490"/>
    </source>
</evidence>
<keyword evidence="9" id="KW-0479">Metal-binding</keyword>
<dbReference type="PROSITE" id="PS50209">
    <property type="entry name" value="CARD"/>
    <property type="match status" value="1"/>
</dbReference>
<dbReference type="Gene3D" id="3.30.40.10">
    <property type="entry name" value="Zinc/RING finger domain, C3HC4 (zinc finger)"/>
    <property type="match status" value="1"/>
</dbReference>
<dbReference type="InterPro" id="IPR001315">
    <property type="entry name" value="CARD"/>
</dbReference>
<feature type="domain" description="CARD" evidence="18">
    <location>
        <begin position="689"/>
        <end position="779"/>
    </location>
</feature>
<dbReference type="SUPFAM" id="SSF57850">
    <property type="entry name" value="RING/U-box"/>
    <property type="match status" value="1"/>
</dbReference>
<dbReference type="InterPro" id="IPR041933">
    <property type="entry name" value="BIRC2/BIRC3_UBA"/>
</dbReference>
<dbReference type="SMART" id="SM00238">
    <property type="entry name" value="BIR"/>
    <property type="match status" value="2"/>
</dbReference>
<dbReference type="PROSITE" id="PS01282">
    <property type="entry name" value="BIR_REPEAT_1"/>
    <property type="match status" value="1"/>
</dbReference>
<evidence type="ECO:0000313" key="19">
    <source>
        <dbReference type="EMBL" id="KAJ8405902.1"/>
    </source>
</evidence>
<evidence type="ECO:0000256" key="7">
    <source>
        <dbReference type="ARBA" id="ARBA00022679"/>
    </source>
</evidence>
<evidence type="ECO:0000256" key="5">
    <source>
        <dbReference type="ARBA" id="ARBA00012483"/>
    </source>
</evidence>
<evidence type="ECO:0000256" key="13">
    <source>
        <dbReference type="ARBA" id="ARBA00022833"/>
    </source>
</evidence>
<dbReference type="InterPro" id="IPR001370">
    <property type="entry name" value="BIR_rpt"/>
</dbReference>
<evidence type="ECO:0000256" key="2">
    <source>
        <dbReference type="ARBA" id="ARBA00004123"/>
    </source>
</evidence>
<evidence type="ECO:0000256" key="11">
    <source>
        <dbReference type="ARBA" id="ARBA00022771"/>
    </source>
</evidence>
<dbReference type="GO" id="GO:0043027">
    <property type="term" value="F:cysteine-type endopeptidase inhibitor activity involved in apoptotic process"/>
    <property type="evidence" value="ECO:0007669"/>
    <property type="project" value="TreeGrafter"/>
</dbReference>
<dbReference type="Gene3D" id="1.10.1170.10">
    <property type="entry name" value="Inhibitor Of Apoptosis Protein (2mihbC-IAP-1), Chain A"/>
    <property type="match status" value="3"/>
</dbReference>
<comment type="subcellular location">
    <subcellularLocation>
        <location evidence="3">Cytoplasm</location>
    </subcellularLocation>
    <subcellularLocation>
        <location evidence="2">Nucleus</location>
    </subcellularLocation>
</comment>
<evidence type="ECO:0000256" key="12">
    <source>
        <dbReference type="ARBA" id="ARBA00022786"/>
    </source>
</evidence>
<dbReference type="PANTHER" id="PTHR10044">
    <property type="entry name" value="INHIBITOR OF APOPTOSIS"/>
    <property type="match status" value="1"/>
</dbReference>
<dbReference type="GO" id="GO:0051726">
    <property type="term" value="P:regulation of cell cycle"/>
    <property type="evidence" value="ECO:0007669"/>
    <property type="project" value="TreeGrafter"/>
</dbReference>
<dbReference type="GO" id="GO:0005737">
    <property type="term" value="C:cytoplasm"/>
    <property type="evidence" value="ECO:0007669"/>
    <property type="project" value="UniProtKB-SubCell"/>
</dbReference>
<gene>
    <name evidence="19" type="ORF">AAFF_G00313390</name>
</gene>
<evidence type="ECO:0000256" key="10">
    <source>
        <dbReference type="ARBA" id="ARBA00022737"/>
    </source>
</evidence>
<dbReference type="SUPFAM" id="SSF57924">
    <property type="entry name" value="Inhibitor of apoptosis (IAP) repeat"/>
    <property type="match status" value="3"/>
</dbReference>
<comment type="caution">
    <text evidence="19">The sequence shown here is derived from an EMBL/GenBank/DDBJ whole genome shotgun (WGS) entry which is preliminary data.</text>
</comment>
<keyword evidence="7" id="KW-0808">Transferase</keyword>
<feature type="domain" description="RING-type" evidence="17">
    <location>
        <begin position="793"/>
        <end position="828"/>
    </location>
</feature>
<organism evidence="19 20">
    <name type="scientific">Aldrovandia affinis</name>
    <dbReference type="NCBI Taxonomy" id="143900"/>
    <lineage>
        <taxon>Eukaryota</taxon>
        <taxon>Metazoa</taxon>
        <taxon>Chordata</taxon>
        <taxon>Craniata</taxon>
        <taxon>Vertebrata</taxon>
        <taxon>Euteleostomi</taxon>
        <taxon>Actinopterygii</taxon>
        <taxon>Neopterygii</taxon>
        <taxon>Teleostei</taxon>
        <taxon>Notacanthiformes</taxon>
        <taxon>Halosauridae</taxon>
        <taxon>Aldrovandia</taxon>
    </lineage>
</organism>
<dbReference type="CDD" id="cd00022">
    <property type="entry name" value="BIR"/>
    <property type="match status" value="2"/>
</dbReference>
<dbReference type="PANTHER" id="PTHR10044:SF79">
    <property type="entry name" value="BACULOVIRAL IAP REPEAT-CONTAINING PROTEIN 2"/>
    <property type="match status" value="1"/>
</dbReference>
<name>A0AAD7SNE2_9TELE</name>
<evidence type="ECO:0000256" key="14">
    <source>
        <dbReference type="ARBA" id="ARBA00023242"/>
    </source>
</evidence>
<keyword evidence="8" id="KW-0053">Apoptosis</keyword>
<dbReference type="Gene3D" id="1.10.533.10">
    <property type="entry name" value="Death Domain, Fas"/>
    <property type="match status" value="1"/>
</dbReference>
<evidence type="ECO:0000256" key="3">
    <source>
        <dbReference type="ARBA" id="ARBA00004496"/>
    </source>
</evidence>
<dbReference type="GO" id="GO:0006915">
    <property type="term" value="P:apoptotic process"/>
    <property type="evidence" value="ECO:0007669"/>
    <property type="project" value="UniProtKB-KW"/>
</dbReference>
<dbReference type="FunFam" id="1.10.1170.10:FF:000006">
    <property type="entry name" value="Baculoviral IAP repeat containing 2"/>
    <property type="match status" value="1"/>
</dbReference>
<keyword evidence="20" id="KW-1185">Reference proteome</keyword>
<dbReference type="GO" id="GO:0008270">
    <property type="term" value="F:zinc ion binding"/>
    <property type="evidence" value="ECO:0007669"/>
    <property type="project" value="UniProtKB-KW"/>
</dbReference>
<dbReference type="GO" id="GO:0061630">
    <property type="term" value="F:ubiquitin protein ligase activity"/>
    <property type="evidence" value="ECO:0007669"/>
    <property type="project" value="UniProtKB-EC"/>
</dbReference>
<dbReference type="Proteomes" id="UP001221898">
    <property type="component" value="Unassembled WGS sequence"/>
</dbReference>
<dbReference type="InterPro" id="IPR013083">
    <property type="entry name" value="Znf_RING/FYVE/PHD"/>
</dbReference>
<dbReference type="SUPFAM" id="SSF47986">
    <property type="entry name" value="DEATH domain"/>
    <property type="match status" value="1"/>
</dbReference>
<accession>A0AAD7SNE2</accession>
<dbReference type="EC" id="2.3.2.27" evidence="5"/>
<dbReference type="Pfam" id="PF21290">
    <property type="entry name" value="UBA_BIRC2-3"/>
    <property type="match status" value="1"/>
</dbReference>
<feature type="region of interest" description="Disordered" evidence="16">
    <location>
        <begin position="74"/>
        <end position="133"/>
    </location>
</feature>
<dbReference type="AlphaFoldDB" id="A0AAD7SNE2"/>
<dbReference type="FunFam" id="3.30.40.10:FF:000184">
    <property type="entry name" value="Baculoviral IAP repeat containing 2"/>
    <property type="match status" value="1"/>
</dbReference>
<dbReference type="InterPro" id="IPR001841">
    <property type="entry name" value="Znf_RING"/>
</dbReference>
<dbReference type="InterPro" id="IPR011029">
    <property type="entry name" value="DEATH-like_dom_sf"/>
</dbReference>
<keyword evidence="6" id="KW-0963">Cytoplasm</keyword>
<evidence type="ECO:0000256" key="8">
    <source>
        <dbReference type="ARBA" id="ARBA00022703"/>
    </source>
</evidence>
<dbReference type="CDD" id="cd14394">
    <property type="entry name" value="UBA_BIRC2_3"/>
    <property type="match status" value="1"/>
</dbReference>
<keyword evidence="13" id="KW-0862">Zinc</keyword>
<dbReference type="SMART" id="SM00184">
    <property type="entry name" value="RING"/>
    <property type="match status" value="1"/>
</dbReference>
<feature type="region of interest" description="Disordered" evidence="16">
    <location>
        <begin position="464"/>
        <end position="485"/>
    </location>
</feature>
<evidence type="ECO:0000256" key="1">
    <source>
        <dbReference type="ARBA" id="ARBA00000900"/>
    </source>
</evidence>
<evidence type="ECO:0000256" key="16">
    <source>
        <dbReference type="SAM" id="MobiDB-lite"/>
    </source>
</evidence>
<evidence type="ECO:0000259" key="18">
    <source>
        <dbReference type="PROSITE" id="PS50209"/>
    </source>
</evidence>
<dbReference type="Gene3D" id="1.10.8.10">
    <property type="entry name" value="DNA helicase RuvA subunit, C-terminal domain"/>
    <property type="match status" value="1"/>
</dbReference>
<keyword evidence="14" id="KW-0539">Nucleus</keyword>
<sequence>MPKKFRLSYLLKALNQQRVSQSAPVKQAPPLPSSPQGRVSQMRLQQLQMEKERLRLKHQDLLRQVRPQELALRNQLPTSMEQDGVTPNPVSSPGMSQDVRTMTTNSSDPFLNSASGNFHSRDESTDSGLSMSSYSVPRTPDDFLNSVDEMDTGDSVGPTPMVTQPSRFPDYLDTIPGTHVDLGTLEGESMAVEGEELMPSLQEALSSDILNDMESVLAATKIDKESFLTWLASSRRVPRVPRAVMLVSVASCHLCVAGCWRYQPEGPYLADHGSVLKAKPLRKDDKDMCELVRRSDSKCTTQNSLSYVVYNLLDTPTNLQYDNTSELFRISTFAKFPQSMAVTERSLARAGFYYTGVRDRVQCFRCNVTAENWQSGECPTERHRQLSPTCTFIQSLPPTASLLSSSHSAFSPLRNVPVLQLSAPATTTTTAATTVTAAVPPPGQQEEQVGYFNMGFASLPPTSPLSSRGVEDMSHQRPPTCHNPSMRREQERLDTFQNWTLTTITPPELAKAGFYYLGQGDRVACFTCGGQLSNWEPGDRAVSEHQRHYPNCRFVRGDRAENVSLNPGGLVNVSNPVMQQCEERLLTFVNWPSRIPVRPDQLAKAGFYYVVVHLGPGEERSEDAVMMNTPVVTAALEMGFERGLVKQTVQSKILTSGENYKTVQELVSDLLSAEDEKREEEKERFAEEMASDGFTFLKKHHIALTQRLKSVQSLMDHLLEQAVILQKEYDTIHNCTSVKQQTSQLIDLVLSKGNAAAEVFRNWIQKNDVYLLRELMDLPMEEQLRRLQEERTCKVCMDKEVNIVFIPCGHLVVCKECAPSLRKCPICRGLENLYPRYRMTVRDKARTMPPTKLPVSNVEAVPSTVTRYYRATLMRSERPVSFPPPSLGRTANRRPWWHSRPEPTLVGQGIESRNLKELEFCMEEWLRIPPKKFHNLVPTLQKSSVPGPDFSKESMKSESELIPGTVLSPSWRKSKACHSGHGRHSWLGG</sequence>
<feature type="region of interest" description="Disordered" evidence="16">
    <location>
        <begin position="17"/>
        <end position="39"/>
    </location>
</feature>
<dbReference type="GO" id="GO:0005634">
    <property type="term" value="C:nucleus"/>
    <property type="evidence" value="ECO:0007669"/>
    <property type="project" value="UniProtKB-SubCell"/>
</dbReference>
<dbReference type="Pfam" id="PF00619">
    <property type="entry name" value="CARD"/>
    <property type="match status" value="1"/>
</dbReference>
<evidence type="ECO:0000256" key="4">
    <source>
        <dbReference type="ARBA" id="ARBA00006672"/>
    </source>
</evidence>
<dbReference type="GO" id="GO:0043066">
    <property type="term" value="P:negative regulation of apoptotic process"/>
    <property type="evidence" value="ECO:0007669"/>
    <property type="project" value="TreeGrafter"/>
</dbReference>
<keyword evidence="12" id="KW-0833">Ubl conjugation pathway</keyword>
<evidence type="ECO:0000259" key="17">
    <source>
        <dbReference type="PROSITE" id="PS50089"/>
    </source>
</evidence>
<evidence type="ECO:0000256" key="15">
    <source>
        <dbReference type="PROSITE-ProRule" id="PRU00175"/>
    </source>
</evidence>
<keyword evidence="10" id="KW-0677">Repeat</keyword>
<proteinExistence type="inferred from homology"/>